<dbReference type="EMBL" id="JACBAD010001874">
    <property type="protein sequence ID" value="KAF7131118.1"/>
    <property type="molecule type" value="Genomic_DNA"/>
</dbReference>
<reference evidence="4" key="1">
    <citation type="submission" date="2020-06" db="EMBL/GenBank/DDBJ databases">
        <title>Draft genome sequences of strains closely related to Aspergillus parafelis and Aspergillus hiratsukae.</title>
        <authorList>
            <person name="Dos Santos R.A.C."/>
            <person name="Rivero-Menendez O."/>
            <person name="Steenwyk J.L."/>
            <person name="Mead M.E."/>
            <person name="Goldman G.H."/>
            <person name="Alastruey-Izquierdo A."/>
            <person name="Rokas A."/>
        </authorList>
    </citation>
    <scope>NUCLEOTIDE SEQUENCE</scope>
    <source>
        <strain evidence="4">CNM-CM5793</strain>
    </source>
</reference>
<gene>
    <name evidence="4" type="ORF">CNMCM5793_004105</name>
</gene>
<dbReference type="EC" id="3.5.1.23" evidence="1"/>
<evidence type="ECO:0000313" key="4">
    <source>
        <dbReference type="EMBL" id="KAF7131118.1"/>
    </source>
</evidence>
<keyword evidence="5" id="KW-1185">Reference proteome</keyword>
<dbReference type="PANTHER" id="PTHR28583">
    <property type="entry name" value="ACID AMIDASE"/>
    <property type="match status" value="1"/>
</dbReference>
<dbReference type="GO" id="GO:0017040">
    <property type="term" value="F:N-acylsphingosine amidohydrolase activity"/>
    <property type="evidence" value="ECO:0007669"/>
    <property type="project" value="UniProtKB-EC"/>
</dbReference>
<dbReference type="AlphaFoldDB" id="A0A8H6PFV3"/>
<dbReference type="Proteomes" id="UP000630445">
    <property type="component" value="Unassembled WGS sequence"/>
</dbReference>
<feature type="domain" description="Acid ceramidase N-terminal" evidence="3">
    <location>
        <begin position="10"/>
        <end position="69"/>
    </location>
</feature>
<evidence type="ECO:0000259" key="3">
    <source>
        <dbReference type="Pfam" id="PF15508"/>
    </source>
</evidence>
<dbReference type="PANTHER" id="PTHR28583:SF1">
    <property type="entry name" value="ACID CERAMIDASE"/>
    <property type="match status" value="1"/>
</dbReference>
<protein>
    <recommendedName>
        <fullName evidence="1">ceramidase</fullName>
        <ecNumber evidence="1">3.5.1.23</ecNumber>
    </recommendedName>
</protein>
<evidence type="ECO:0000256" key="1">
    <source>
        <dbReference type="ARBA" id="ARBA00011891"/>
    </source>
</evidence>
<dbReference type="Pfam" id="PF15508">
    <property type="entry name" value="NAAA-beta"/>
    <property type="match status" value="1"/>
</dbReference>
<name>A0A8H6PFV3_9EURO</name>
<dbReference type="OrthoDB" id="5273684at2759"/>
<sequence>MPTIELGDVPPIYRIDLSRPPAERYMDVAKKYRNELISLTTLFDDLVESIALNISLQWVRRVARLFLRRVYSAEETEEIRGISAATGIEMYLIVSLNVLLDVLMGCTSGAARSQDKDKDTTARMLHFRTLDWGMEALRRVLVQFEYVRGPDYETVLATNITYIGFVGVLTGIRRGLSVSLNFRPNHDSSGWFGDLRFYGSHVLVMLGLRRSISSMLRQCIIPGETTRETWLGRILGGLVKKRRRAVEKSTLRSICQKVMRTPSTAAYLVLCDGAEASVIEKDHRTARMDSSSSFIVATNSDFLGFELHSNDAATDVPFGAALTAGEAITMADFIEDSRERRECMQAHWDKKVAQARRSAHGWKPSSATTRHDSLRRTRSSRSRVADGRVDTGSVSVGKESAEASENHEVAATPEEIIRWTATYPTTNEMTHFAAVMDPAIGRVIWIQRFLVPLAFEEV</sequence>
<accession>A0A8H6PFV3</accession>
<comment type="caution">
    <text evidence="4">The sequence shown here is derived from an EMBL/GenBank/DDBJ whole genome shotgun (WGS) entry which is preliminary data.</text>
</comment>
<feature type="compositionally biased region" description="Basic and acidic residues" evidence="2">
    <location>
        <begin position="399"/>
        <end position="408"/>
    </location>
</feature>
<proteinExistence type="predicted"/>
<dbReference type="InterPro" id="IPR029130">
    <property type="entry name" value="Acid_ceramidase_N"/>
</dbReference>
<evidence type="ECO:0000256" key="2">
    <source>
        <dbReference type="SAM" id="MobiDB-lite"/>
    </source>
</evidence>
<evidence type="ECO:0000313" key="5">
    <source>
        <dbReference type="Proteomes" id="UP000630445"/>
    </source>
</evidence>
<organism evidence="4 5">
    <name type="scientific">Aspergillus hiratsukae</name>
    <dbReference type="NCBI Taxonomy" id="1194566"/>
    <lineage>
        <taxon>Eukaryota</taxon>
        <taxon>Fungi</taxon>
        <taxon>Dikarya</taxon>
        <taxon>Ascomycota</taxon>
        <taxon>Pezizomycotina</taxon>
        <taxon>Eurotiomycetes</taxon>
        <taxon>Eurotiomycetidae</taxon>
        <taxon>Eurotiales</taxon>
        <taxon>Aspergillaceae</taxon>
        <taxon>Aspergillus</taxon>
        <taxon>Aspergillus subgen. Fumigati</taxon>
    </lineage>
</organism>
<feature type="region of interest" description="Disordered" evidence="2">
    <location>
        <begin position="354"/>
        <end position="408"/>
    </location>
</feature>